<evidence type="ECO:0000256" key="9">
    <source>
        <dbReference type="ARBA" id="ARBA00022777"/>
    </source>
</evidence>
<keyword evidence="10" id="KW-0547">Nucleotide-binding</keyword>
<feature type="modified residue" description="4-aspartylphosphate" evidence="15">
    <location>
        <position position="654"/>
    </location>
</feature>
<dbReference type="InterPro" id="IPR000700">
    <property type="entry name" value="PAS-assoc_C"/>
</dbReference>
<sequence length="855" mass="94748">MQQSFDHSMKNTWLYRGWLLSLVIALAIGGFLAFSIWSKLDEIETARQDQRGWAYSQLEVEYLKLMTELHRIEFGESADYDALRARFDVFYSRVTLANTMHINAADDVGGITELLQTLDRFIPAIDGNDAELRNELSELSETLYAMRDVPRNVAIASIQIHADRSEAQREQVSFYIKTLIYVLGLVAFFLISAIYVLAQRSKSLRIATHKATENEARLDTMLRSSIDAVLMVDDHGKVVDLNGSAETVFAKSRQELLGASLPETLLPHRLKDTFRFYLRNFRETGVTSIADKGVLEFEMVDGTGREFPVELAASLVQGENHNLFVTYIRDITEQKEKEAEILRMRDEALSAYREKSRFFAMMSHEMRTPLNGIIAALELLDSDELSEEQHKYLKAAMTSGDILMGHINDVLAIEKAENEEALIVEPVDLAAMTATMIGAMQPFADSAQVRLHLDQTRLDDRSVLTDPRALQQIMANLLSNAIKFSPGGDVTLRAQYQQTEGPEPRTHLLLDVSDTGKGIAKEDISRIFEDFVSLDSRYERRTGGTGLGLGIVKRQVKRLHGEISCDSEPGQGTVFHVTLPVQQVLSEQNRDTTEDKVQMPQAQLRLLVVDDNPLNRDLLQAMLEKMGHRVIVGQNGREAVALAESEAFDAILMDISMPGISGIQATRLIRSGDGPNRLTPIIAVTAHAMPAERAEFLAAGMEGFVEKPVRRATLSKALASHAMPRQDTRPASEGIALATEASSVEQDILDTAQLAEICDLLGKDKTQERVARFLEQAREQIDEMTRTPDLSALRPLAHALAGSSGIIGAAKLSGLCRQLQSACDAKDEDGVQAIVAHLQAAYSELAPAFTAHFAT</sequence>
<dbReference type="SMART" id="SM00388">
    <property type="entry name" value="HisKA"/>
    <property type="match status" value="1"/>
</dbReference>
<keyword evidence="9 22" id="KW-0418">Kinase</keyword>
<evidence type="ECO:0000259" key="19">
    <source>
        <dbReference type="PROSITE" id="PS50112"/>
    </source>
</evidence>
<evidence type="ECO:0000256" key="1">
    <source>
        <dbReference type="ARBA" id="ARBA00000085"/>
    </source>
</evidence>
<dbReference type="CDD" id="cd17546">
    <property type="entry name" value="REC_hyHK_CKI1_RcsC-like"/>
    <property type="match status" value="1"/>
</dbReference>
<feature type="domain" description="Response regulatory" evidence="18">
    <location>
        <begin position="605"/>
        <end position="722"/>
    </location>
</feature>
<evidence type="ECO:0000256" key="11">
    <source>
        <dbReference type="ARBA" id="ARBA00022989"/>
    </source>
</evidence>
<dbReference type="PROSITE" id="PS50109">
    <property type="entry name" value="HIS_KIN"/>
    <property type="match status" value="1"/>
</dbReference>
<evidence type="ECO:0000256" key="12">
    <source>
        <dbReference type="ARBA" id="ARBA00023012"/>
    </source>
</evidence>
<dbReference type="SUPFAM" id="SSF47384">
    <property type="entry name" value="Homodimeric domain of signal transducing histidine kinase"/>
    <property type="match status" value="1"/>
</dbReference>
<dbReference type="PROSITE" id="PS50113">
    <property type="entry name" value="PAC"/>
    <property type="match status" value="1"/>
</dbReference>
<dbReference type="SMART" id="SM00448">
    <property type="entry name" value="REC"/>
    <property type="match status" value="1"/>
</dbReference>
<feature type="transmembrane region" description="Helical" evidence="16">
    <location>
        <begin position="18"/>
        <end position="37"/>
    </location>
</feature>
<dbReference type="Pfam" id="PF00512">
    <property type="entry name" value="HisKA"/>
    <property type="match status" value="1"/>
</dbReference>
<dbReference type="PROSITE" id="PS50894">
    <property type="entry name" value="HPT"/>
    <property type="match status" value="1"/>
</dbReference>
<feature type="domain" description="PAS" evidence="19">
    <location>
        <begin position="214"/>
        <end position="267"/>
    </location>
</feature>
<dbReference type="Pfam" id="PF02518">
    <property type="entry name" value="HATPase_c"/>
    <property type="match status" value="1"/>
</dbReference>
<dbReference type="PROSITE" id="PS50112">
    <property type="entry name" value="PAS"/>
    <property type="match status" value="1"/>
</dbReference>
<dbReference type="GO" id="GO:0005886">
    <property type="term" value="C:plasma membrane"/>
    <property type="evidence" value="ECO:0007669"/>
    <property type="project" value="UniProtKB-SubCell"/>
</dbReference>
<evidence type="ECO:0000256" key="4">
    <source>
        <dbReference type="ARBA" id="ARBA00022475"/>
    </source>
</evidence>
<evidence type="ECO:0000259" key="21">
    <source>
        <dbReference type="PROSITE" id="PS50894"/>
    </source>
</evidence>
<dbReference type="Gene3D" id="1.20.120.160">
    <property type="entry name" value="HPT domain"/>
    <property type="match status" value="1"/>
</dbReference>
<dbReference type="Gene3D" id="3.30.450.20">
    <property type="entry name" value="PAS domain"/>
    <property type="match status" value="1"/>
</dbReference>
<dbReference type="InterPro" id="IPR005467">
    <property type="entry name" value="His_kinase_dom"/>
</dbReference>
<dbReference type="CDD" id="cd00082">
    <property type="entry name" value="HisKA"/>
    <property type="match status" value="1"/>
</dbReference>
<dbReference type="SMART" id="SM00091">
    <property type="entry name" value="PAS"/>
    <property type="match status" value="1"/>
</dbReference>
<dbReference type="InterPro" id="IPR003661">
    <property type="entry name" value="HisK_dim/P_dom"/>
</dbReference>
<dbReference type="EMBL" id="QAOH01000015">
    <property type="protein sequence ID" value="PTQ68341.1"/>
    <property type="molecule type" value="Genomic_DNA"/>
</dbReference>
<evidence type="ECO:0000256" key="8">
    <source>
        <dbReference type="ARBA" id="ARBA00022692"/>
    </source>
</evidence>
<dbReference type="SUPFAM" id="SSF55874">
    <property type="entry name" value="ATPase domain of HSP90 chaperone/DNA topoisomerase II/histidine kinase"/>
    <property type="match status" value="1"/>
</dbReference>
<feature type="modified residue" description="Phosphohistidine" evidence="14">
    <location>
        <position position="798"/>
    </location>
</feature>
<keyword evidence="23" id="KW-1185">Reference proteome</keyword>
<dbReference type="InterPro" id="IPR004358">
    <property type="entry name" value="Sig_transdc_His_kin-like_C"/>
</dbReference>
<dbReference type="InterPro" id="IPR000014">
    <property type="entry name" value="PAS"/>
</dbReference>
<keyword evidence="4" id="KW-1003">Cell membrane</keyword>
<dbReference type="AlphaFoldDB" id="A0A2T5H9U5"/>
<keyword evidence="12" id="KW-0902">Two-component regulatory system</keyword>
<keyword evidence="8 16" id="KW-0812">Transmembrane</keyword>
<comment type="subcellular location">
    <subcellularLocation>
        <location evidence="2">Cell inner membrane</location>
        <topology evidence="2">Multi-pass membrane protein</topology>
    </subcellularLocation>
</comment>
<evidence type="ECO:0000256" key="3">
    <source>
        <dbReference type="ARBA" id="ARBA00012438"/>
    </source>
</evidence>
<evidence type="ECO:0000313" key="22">
    <source>
        <dbReference type="EMBL" id="PTQ68341.1"/>
    </source>
</evidence>
<dbReference type="InterPro" id="IPR036097">
    <property type="entry name" value="HisK_dim/P_sf"/>
</dbReference>
<evidence type="ECO:0000259" key="20">
    <source>
        <dbReference type="PROSITE" id="PS50113"/>
    </source>
</evidence>
<evidence type="ECO:0000256" key="15">
    <source>
        <dbReference type="PROSITE-ProRule" id="PRU00169"/>
    </source>
</evidence>
<accession>A0A2T5H9U5</accession>
<comment type="catalytic activity">
    <reaction evidence="1">
        <text>ATP + protein L-histidine = ADP + protein N-phospho-L-histidine.</text>
        <dbReference type="EC" id="2.7.13.3"/>
    </reaction>
</comment>
<dbReference type="PANTHER" id="PTHR43047">
    <property type="entry name" value="TWO-COMPONENT HISTIDINE PROTEIN KINASE"/>
    <property type="match status" value="1"/>
</dbReference>
<proteinExistence type="predicted"/>
<gene>
    <name evidence="22" type="ORF">C8N42_11553</name>
</gene>
<dbReference type="InterPro" id="IPR011006">
    <property type="entry name" value="CheY-like_superfamily"/>
</dbReference>
<dbReference type="InterPro" id="IPR036890">
    <property type="entry name" value="HATPase_C_sf"/>
</dbReference>
<keyword evidence="5" id="KW-0997">Cell inner membrane</keyword>
<dbReference type="Gene3D" id="3.40.50.2300">
    <property type="match status" value="1"/>
</dbReference>
<dbReference type="PRINTS" id="PR00344">
    <property type="entry name" value="BCTRLSENSOR"/>
</dbReference>
<dbReference type="PROSITE" id="PS50110">
    <property type="entry name" value="RESPONSE_REGULATORY"/>
    <property type="match status" value="1"/>
</dbReference>
<dbReference type="NCBIfam" id="TIGR00229">
    <property type="entry name" value="sensory_box"/>
    <property type="match status" value="1"/>
</dbReference>
<dbReference type="SMART" id="SM00073">
    <property type="entry name" value="HPT"/>
    <property type="match status" value="1"/>
</dbReference>
<protein>
    <recommendedName>
        <fullName evidence="3">histidine kinase</fullName>
        <ecNumber evidence="3">2.7.13.3</ecNumber>
    </recommendedName>
</protein>
<keyword evidence="6 15" id="KW-0597">Phosphoprotein</keyword>
<keyword evidence="10" id="KW-0067">ATP-binding</keyword>
<dbReference type="Proteomes" id="UP000244077">
    <property type="component" value="Unassembled WGS sequence"/>
</dbReference>
<dbReference type="InterPro" id="IPR036641">
    <property type="entry name" value="HPT_dom_sf"/>
</dbReference>
<feature type="transmembrane region" description="Helical" evidence="16">
    <location>
        <begin position="174"/>
        <end position="198"/>
    </location>
</feature>
<evidence type="ECO:0000256" key="7">
    <source>
        <dbReference type="ARBA" id="ARBA00022679"/>
    </source>
</evidence>
<dbReference type="GO" id="GO:0000155">
    <property type="term" value="F:phosphorelay sensor kinase activity"/>
    <property type="evidence" value="ECO:0007669"/>
    <property type="project" value="InterPro"/>
</dbReference>
<keyword evidence="11 16" id="KW-1133">Transmembrane helix</keyword>
<evidence type="ECO:0000313" key="23">
    <source>
        <dbReference type="Proteomes" id="UP000244077"/>
    </source>
</evidence>
<evidence type="ECO:0000256" key="2">
    <source>
        <dbReference type="ARBA" id="ARBA00004429"/>
    </source>
</evidence>
<comment type="caution">
    <text evidence="22">The sequence shown here is derived from an EMBL/GenBank/DDBJ whole genome shotgun (WGS) entry which is preliminary data.</text>
</comment>
<evidence type="ECO:0000256" key="16">
    <source>
        <dbReference type="SAM" id="Phobius"/>
    </source>
</evidence>
<dbReference type="SUPFAM" id="SSF52172">
    <property type="entry name" value="CheY-like"/>
    <property type="match status" value="1"/>
</dbReference>
<dbReference type="Gene3D" id="3.30.565.10">
    <property type="entry name" value="Histidine kinase-like ATPase, C-terminal domain"/>
    <property type="match status" value="1"/>
</dbReference>
<dbReference type="SMART" id="SM00387">
    <property type="entry name" value="HATPase_c"/>
    <property type="match status" value="1"/>
</dbReference>
<keyword evidence="7" id="KW-0808">Transferase</keyword>
<evidence type="ECO:0000256" key="6">
    <source>
        <dbReference type="ARBA" id="ARBA00022553"/>
    </source>
</evidence>
<dbReference type="Gene3D" id="1.10.287.130">
    <property type="match status" value="1"/>
</dbReference>
<dbReference type="InterPro" id="IPR008207">
    <property type="entry name" value="Sig_transdc_His_kin_Hpt_dom"/>
</dbReference>
<dbReference type="CDD" id="cd00130">
    <property type="entry name" value="PAS"/>
    <property type="match status" value="1"/>
</dbReference>
<dbReference type="Pfam" id="PF00072">
    <property type="entry name" value="Response_reg"/>
    <property type="match status" value="1"/>
</dbReference>
<dbReference type="EC" id="2.7.13.3" evidence="3"/>
<evidence type="ECO:0000259" key="18">
    <source>
        <dbReference type="PROSITE" id="PS50110"/>
    </source>
</evidence>
<evidence type="ECO:0000256" key="14">
    <source>
        <dbReference type="PROSITE-ProRule" id="PRU00110"/>
    </source>
</evidence>
<dbReference type="Pfam" id="PF01627">
    <property type="entry name" value="Hpt"/>
    <property type="match status" value="1"/>
</dbReference>
<reference evidence="22 23" key="1">
    <citation type="submission" date="2018-04" db="EMBL/GenBank/DDBJ databases">
        <title>Genomic Encyclopedia of Archaeal and Bacterial Type Strains, Phase II (KMG-II): from individual species to whole genera.</title>
        <authorList>
            <person name="Goeker M."/>
        </authorList>
    </citation>
    <scope>NUCLEOTIDE SEQUENCE [LARGE SCALE GENOMIC DNA]</scope>
    <source>
        <strain evidence="22 23">DSM 100434</strain>
    </source>
</reference>
<dbReference type="OrthoDB" id="9801651at2"/>
<evidence type="ECO:0000259" key="17">
    <source>
        <dbReference type="PROSITE" id="PS50109"/>
    </source>
</evidence>
<feature type="domain" description="HPt" evidence="21">
    <location>
        <begin position="759"/>
        <end position="852"/>
    </location>
</feature>
<feature type="domain" description="PAC" evidence="20">
    <location>
        <begin position="293"/>
        <end position="343"/>
    </location>
</feature>
<dbReference type="FunFam" id="3.30.565.10:FF:000006">
    <property type="entry name" value="Sensor histidine kinase WalK"/>
    <property type="match status" value="1"/>
</dbReference>
<evidence type="ECO:0000256" key="5">
    <source>
        <dbReference type="ARBA" id="ARBA00022519"/>
    </source>
</evidence>
<dbReference type="SUPFAM" id="SSF47226">
    <property type="entry name" value="Histidine-containing phosphotransfer domain, HPT domain"/>
    <property type="match status" value="1"/>
</dbReference>
<dbReference type="SUPFAM" id="SSF55785">
    <property type="entry name" value="PYP-like sensor domain (PAS domain)"/>
    <property type="match status" value="1"/>
</dbReference>
<dbReference type="InterPro" id="IPR003594">
    <property type="entry name" value="HATPase_dom"/>
</dbReference>
<name>A0A2T5H9U5_9RHOB</name>
<dbReference type="InterPro" id="IPR035965">
    <property type="entry name" value="PAS-like_dom_sf"/>
</dbReference>
<dbReference type="Pfam" id="PF13426">
    <property type="entry name" value="PAS_9"/>
    <property type="match status" value="1"/>
</dbReference>
<evidence type="ECO:0000256" key="13">
    <source>
        <dbReference type="ARBA" id="ARBA00023136"/>
    </source>
</evidence>
<dbReference type="InterPro" id="IPR001789">
    <property type="entry name" value="Sig_transdc_resp-reg_receiver"/>
</dbReference>
<keyword evidence="13 16" id="KW-0472">Membrane</keyword>
<organism evidence="22 23">
    <name type="scientific">Celeribacter persicus</name>
    <dbReference type="NCBI Taxonomy" id="1651082"/>
    <lineage>
        <taxon>Bacteria</taxon>
        <taxon>Pseudomonadati</taxon>
        <taxon>Pseudomonadota</taxon>
        <taxon>Alphaproteobacteria</taxon>
        <taxon>Rhodobacterales</taxon>
        <taxon>Roseobacteraceae</taxon>
        <taxon>Celeribacter</taxon>
    </lineage>
</organism>
<feature type="domain" description="Histidine kinase" evidence="17">
    <location>
        <begin position="361"/>
        <end position="583"/>
    </location>
</feature>
<evidence type="ECO:0000256" key="10">
    <source>
        <dbReference type="ARBA" id="ARBA00022840"/>
    </source>
</evidence>